<dbReference type="OrthoDB" id="6599256at2759"/>
<name>A0A1S6J158_ACYPI</name>
<comment type="caution">
    <text evidence="10">Lacks conserved residue(s) required for the propagation of feature annotation.</text>
</comment>
<evidence type="ECO:0000256" key="2">
    <source>
        <dbReference type="ARBA" id="ARBA00022475"/>
    </source>
</evidence>
<accession>A0A1S6J158</accession>
<reference evidence="11" key="1">
    <citation type="journal article" date="2017" name="Curr. Biol.">
        <title>Molecular Basis of Alarm Pheromone Detection in Aphids.</title>
        <authorList>
            <person name="Zhang R."/>
            <person name="Wang B."/>
            <person name="Grossi G."/>
            <person name="Falabella P."/>
            <person name="Liu Y."/>
            <person name="Yan S."/>
            <person name="Lu J."/>
            <person name="Xi J."/>
            <person name="Wang G."/>
        </authorList>
    </citation>
    <scope>NUCLEOTIDE SEQUENCE</scope>
    <source>
        <tissue evidence="11">Antenna</tissue>
    </source>
</reference>
<proteinExistence type="evidence at transcript level"/>
<feature type="transmembrane region" description="Helical" evidence="10">
    <location>
        <begin position="395"/>
        <end position="417"/>
    </location>
</feature>
<dbReference type="PANTHER" id="PTHR21137">
    <property type="entry name" value="ODORANT RECEPTOR"/>
    <property type="match status" value="1"/>
</dbReference>
<evidence type="ECO:0000256" key="7">
    <source>
        <dbReference type="ARBA" id="ARBA00023136"/>
    </source>
</evidence>
<dbReference type="GO" id="GO:0005549">
    <property type="term" value="F:odorant binding"/>
    <property type="evidence" value="ECO:0007669"/>
    <property type="project" value="InterPro"/>
</dbReference>
<feature type="transmembrane region" description="Helical" evidence="10">
    <location>
        <begin position="41"/>
        <end position="63"/>
    </location>
</feature>
<evidence type="ECO:0000256" key="1">
    <source>
        <dbReference type="ARBA" id="ARBA00004651"/>
    </source>
</evidence>
<dbReference type="GO" id="GO:0004984">
    <property type="term" value="F:olfactory receptor activity"/>
    <property type="evidence" value="ECO:0007669"/>
    <property type="project" value="InterPro"/>
</dbReference>
<keyword evidence="3 10" id="KW-0716">Sensory transduction</keyword>
<evidence type="ECO:0000256" key="8">
    <source>
        <dbReference type="ARBA" id="ARBA00023170"/>
    </source>
</evidence>
<feature type="transmembrane region" description="Helical" evidence="10">
    <location>
        <begin position="69"/>
        <end position="90"/>
    </location>
</feature>
<dbReference type="PANTHER" id="PTHR21137:SF35">
    <property type="entry name" value="ODORANT RECEPTOR 19A-RELATED"/>
    <property type="match status" value="1"/>
</dbReference>
<keyword evidence="8 10" id="KW-0675">Receptor</keyword>
<evidence type="ECO:0000256" key="3">
    <source>
        <dbReference type="ARBA" id="ARBA00022606"/>
    </source>
</evidence>
<gene>
    <name evidence="11" type="primary">OR42</name>
</gene>
<evidence type="ECO:0000256" key="10">
    <source>
        <dbReference type="RuleBase" id="RU351113"/>
    </source>
</evidence>
<sequence length="427" mass="48595">MPNSSEECVMSSSMAKCTGLHYIIDPEGPTVGGHNVFHVTVMVMIGFTVVCLSMCPFGLYYWANDVTQCIFLLIYIVNFSFGCFKAFTLVRHSDDICRCLDVTRFDFSSGAIMSDPDSARFFRKCRDASSTFTGWFAASSHFVLLVWTLLPFVVVGKGVEINNRDGSTSYYHFNPYNMYFLVSSETYNRLHLVFHLVEWAFGLCFVLIMVAFDTFMVTLCVAITCQMRGIGNAYSKLGHDRCATASNVCSDGGIESNKSNNEYLRDLKLIIKDHQAVLGKMNDFYKIVGPVILPQLIVASFTIIFVSFIITRNYFNGMLLTSTQSLKMCCFPIFFYQVYYTCHAFGNLSHRKNVMNFALYSSDWTQMEIKFKKLLLLAMQMHDANKLDMKLTDKLVINLELFTRVINMCYSIFSVLVNSQLKIADKQ</sequence>
<organism evidence="11">
    <name type="scientific">Acyrthosiphon pisum</name>
    <name type="common">Pea aphid</name>
    <dbReference type="NCBI Taxonomy" id="7029"/>
    <lineage>
        <taxon>Eukaryota</taxon>
        <taxon>Metazoa</taxon>
        <taxon>Ecdysozoa</taxon>
        <taxon>Arthropoda</taxon>
        <taxon>Hexapoda</taxon>
        <taxon>Insecta</taxon>
        <taxon>Pterygota</taxon>
        <taxon>Neoptera</taxon>
        <taxon>Paraneoptera</taxon>
        <taxon>Hemiptera</taxon>
        <taxon>Sternorrhyncha</taxon>
        <taxon>Aphidomorpha</taxon>
        <taxon>Aphidoidea</taxon>
        <taxon>Aphididae</taxon>
        <taxon>Macrosiphini</taxon>
        <taxon>Acyrthosiphon</taxon>
    </lineage>
</organism>
<keyword evidence="4 10" id="KW-0812">Transmembrane</keyword>
<feature type="transmembrane region" description="Helical" evidence="10">
    <location>
        <begin position="287"/>
        <end position="310"/>
    </location>
</feature>
<evidence type="ECO:0000256" key="9">
    <source>
        <dbReference type="ARBA" id="ARBA00023224"/>
    </source>
</evidence>
<feature type="transmembrane region" description="Helical" evidence="10">
    <location>
        <begin position="199"/>
        <end position="225"/>
    </location>
</feature>
<evidence type="ECO:0000256" key="5">
    <source>
        <dbReference type="ARBA" id="ARBA00022725"/>
    </source>
</evidence>
<dbReference type="AlphaFoldDB" id="A0A1S6J158"/>
<keyword evidence="5 10" id="KW-0552">Olfaction</keyword>
<keyword evidence="2" id="KW-1003">Cell membrane</keyword>
<comment type="similarity">
    <text evidence="10">Belongs to the insect chemoreceptor superfamily. Heteromeric odorant receptor channel (TC 1.A.69) family.</text>
</comment>
<comment type="subcellular location">
    <subcellularLocation>
        <location evidence="1 10">Cell membrane</location>
        <topology evidence="1 10">Multi-pass membrane protein</topology>
    </subcellularLocation>
</comment>
<dbReference type="Pfam" id="PF02949">
    <property type="entry name" value="7tm_6"/>
    <property type="match status" value="1"/>
</dbReference>
<keyword evidence="9 10" id="KW-0807">Transducer</keyword>
<keyword evidence="6 10" id="KW-1133">Transmembrane helix</keyword>
<protein>
    <recommendedName>
        <fullName evidence="10">Odorant receptor</fullName>
    </recommendedName>
</protein>
<evidence type="ECO:0000256" key="6">
    <source>
        <dbReference type="ARBA" id="ARBA00022989"/>
    </source>
</evidence>
<dbReference type="GO" id="GO:0007165">
    <property type="term" value="P:signal transduction"/>
    <property type="evidence" value="ECO:0007669"/>
    <property type="project" value="UniProtKB-KW"/>
</dbReference>
<feature type="transmembrane region" description="Helical" evidence="10">
    <location>
        <begin position="132"/>
        <end position="154"/>
    </location>
</feature>
<dbReference type="InterPro" id="IPR004117">
    <property type="entry name" value="7tm6_olfct_rcpt"/>
</dbReference>
<evidence type="ECO:0000313" key="11">
    <source>
        <dbReference type="EMBL" id="AQS60754.1"/>
    </source>
</evidence>
<dbReference type="EMBL" id="KX890167">
    <property type="protein sequence ID" value="AQS60754.1"/>
    <property type="molecule type" value="mRNA"/>
</dbReference>
<keyword evidence="7 10" id="KW-0472">Membrane</keyword>
<evidence type="ECO:0000256" key="4">
    <source>
        <dbReference type="ARBA" id="ARBA00022692"/>
    </source>
</evidence>
<dbReference type="GO" id="GO:0005886">
    <property type="term" value="C:plasma membrane"/>
    <property type="evidence" value="ECO:0007669"/>
    <property type="project" value="UniProtKB-SubCell"/>
</dbReference>